<evidence type="ECO:0000313" key="2">
    <source>
        <dbReference type="Proteomes" id="UP001377168"/>
    </source>
</evidence>
<proteinExistence type="predicted"/>
<reference evidence="1" key="1">
    <citation type="submission" date="2024-03" db="EMBL/GenBank/DDBJ databases">
        <title>Novel Streptomyces species of biotechnological and ecological value are a feature of Machair soil.</title>
        <authorList>
            <person name="Prole J.R."/>
            <person name="Goodfellow M."/>
            <person name="Allenby N."/>
            <person name="Ward A.C."/>
        </authorList>
    </citation>
    <scope>NUCLEOTIDE SEQUENCE</scope>
    <source>
        <strain evidence="1">MS2.AVA.5</strain>
    </source>
</reference>
<keyword evidence="2" id="KW-1185">Reference proteome</keyword>
<dbReference type="Proteomes" id="UP001377168">
    <property type="component" value="Unassembled WGS sequence"/>
</dbReference>
<accession>A0ACC6Q9A6</accession>
<protein>
    <submittedName>
        <fullName evidence="1">Uncharacterized protein</fullName>
    </submittedName>
</protein>
<sequence length="160" mass="16740">MTKLTSSEQEAARVRGFNALFAIAGGLNPGRHLLTSRVVLDSGKELPARVLVTVAAGEEGEGGDDVISMEPSQVSIFALILGAGLASPQTAHCNIVARSTAPGAIPAEQAWEMTPALTPDRRGLRPLSAFEASHRHGREQADTAALTFRDAFELPALATA</sequence>
<gene>
    <name evidence="1" type="ORF">WKI67_43855</name>
</gene>
<evidence type="ECO:0000313" key="1">
    <source>
        <dbReference type="EMBL" id="MEJ8640221.1"/>
    </source>
</evidence>
<name>A0ACC6Q9A6_9ACTN</name>
<dbReference type="EMBL" id="JBBKAJ010000039">
    <property type="protein sequence ID" value="MEJ8640221.1"/>
    <property type="molecule type" value="Genomic_DNA"/>
</dbReference>
<comment type="caution">
    <text evidence="1">The sequence shown here is derived from an EMBL/GenBank/DDBJ whole genome shotgun (WGS) entry which is preliminary data.</text>
</comment>
<organism evidence="1 2">
    <name type="scientific">Streptomyces achmelvichensis</name>
    <dbReference type="NCBI Taxonomy" id="3134111"/>
    <lineage>
        <taxon>Bacteria</taxon>
        <taxon>Bacillati</taxon>
        <taxon>Actinomycetota</taxon>
        <taxon>Actinomycetes</taxon>
        <taxon>Kitasatosporales</taxon>
        <taxon>Streptomycetaceae</taxon>
        <taxon>Streptomyces</taxon>
    </lineage>
</organism>